<dbReference type="CDD" id="cd11063">
    <property type="entry name" value="CYP52"/>
    <property type="match status" value="1"/>
</dbReference>
<comment type="cofactor">
    <cofactor evidence="1 8">
        <name>heme</name>
        <dbReference type="ChEBI" id="CHEBI:30413"/>
    </cofactor>
</comment>
<evidence type="ECO:0000256" key="5">
    <source>
        <dbReference type="ARBA" id="ARBA00023002"/>
    </source>
</evidence>
<evidence type="ECO:0000256" key="8">
    <source>
        <dbReference type="PIRSR" id="PIRSR602402-1"/>
    </source>
</evidence>
<keyword evidence="10" id="KW-0732">Signal</keyword>
<evidence type="ECO:0000256" key="1">
    <source>
        <dbReference type="ARBA" id="ARBA00001971"/>
    </source>
</evidence>
<organism evidence="11 12">
    <name type="scientific">Phialocephala subalpina</name>
    <dbReference type="NCBI Taxonomy" id="576137"/>
    <lineage>
        <taxon>Eukaryota</taxon>
        <taxon>Fungi</taxon>
        <taxon>Dikarya</taxon>
        <taxon>Ascomycota</taxon>
        <taxon>Pezizomycotina</taxon>
        <taxon>Leotiomycetes</taxon>
        <taxon>Helotiales</taxon>
        <taxon>Mollisiaceae</taxon>
        <taxon>Phialocephala</taxon>
        <taxon>Phialocephala fortinii species complex</taxon>
    </lineage>
</organism>
<evidence type="ECO:0000256" key="4">
    <source>
        <dbReference type="ARBA" id="ARBA00022723"/>
    </source>
</evidence>
<dbReference type="InterPro" id="IPR001128">
    <property type="entry name" value="Cyt_P450"/>
</dbReference>
<comment type="similarity">
    <text evidence="2 9">Belongs to the cytochrome P450 family.</text>
</comment>
<evidence type="ECO:0000256" key="2">
    <source>
        <dbReference type="ARBA" id="ARBA00010617"/>
    </source>
</evidence>
<dbReference type="InterPro" id="IPR017972">
    <property type="entry name" value="Cyt_P450_CS"/>
</dbReference>
<dbReference type="InterPro" id="IPR002974">
    <property type="entry name" value="Cyt_P450_E_CYP52_ascomycetes"/>
</dbReference>
<dbReference type="PANTHER" id="PTHR24287">
    <property type="entry name" value="P450, PUTATIVE (EUROFUNG)-RELATED"/>
    <property type="match status" value="1"/>
</dbReference>
<dbReference type="GO" id="GO:0020037">
    <property type="term" value="F:heme binding"/>
    <property type="evidence" value="ECO:0007669"/>
    <property type="project" value="InterPro"/>
</dbReference>
<accession>A0A1L7WP43</accession>
<feature type="binding site" description="axial binding residue" evidence="8">
    <location>
        <position position="474"/>
    </location>
    <ligand>
        <name>heme</name>
        <dbReference type="ChEBI" id="CHEBI:30413"/>
    </ligand>
    <ligandPart>
        <name>Fe</name>
        <dbReference type="ChEBI" id="CHEBI:18248"/>
    </ligandPart>
</feature>
<keyword evidence="6 8" id="KW-0408">Iron</keyword>
<dbReference type="EMBL" id="FJOG01000005">
    <property type="protein sequence ID" value="CZR54539.1"/>
    <property type="molecule type" value="Genomic_DNA"/>
</dbReference>
<protein>
    <submittedName>
        <fullName evidence="11">Related to n-alkane-inducible cytochrome P450</fullName>
    </submittedName>
</protein>
<keyword evidence="3 8" id="KW-0349">Heme</keyword>
<sequence length="531" mass="60924">MSSFTLLLLFGVLSLVFWRASTAISRRRRATEAKHRGCEDPPTLPRKGFLGLGRLSEVSKANKEGRTPQWFIEKFEEVGQDVHTFRASALDYELIVTRDPENARAIFQTNAREFEISPHRKDIWSPLLGDGIFTAQGEAWKHSRQLLRPQFAREQISDLDVEEEHVQSLLNLSLLRSDKDGWTRAVDLAPLFLNLTMDVATEFLYGRSVNSQTQTPVESIGDSKRNDTNFSYHLEAGKSWLYTKGLFGRWNRFIHSTKFTDHCREVHRFVDELVTCRLNKPSVSKLESEIESSKPQRFFLLDELAKYTQNPLELRNETLQILNAGRDTTGSLLGWVFYYLARNPHAFSKLRSIILEEFGSNRTGEISFQKLKNCEYLNHVIQEVLRVAAVVPVNERFATSDTVLPYGGGPDGSSPIFIPKGMRILIANYAMQHREDIWGADVQDFKPERWEKRRGEGGHQGWEFLPFGAGRRKCIGQQFALTETSYVVIRFLQRFDRLESVDSEEVFFQYIFSNRSGKGVRVKMHEAAVGA</sequence>
<dbReference type="InterPro" id="IPR047146">
    <property type="entry name" value="Cyt_P450_E_CYP52_fungi"/>
</dbReference>
<dbReference type="PRINTS" id="PR01239">
    <property type="entry name" value="EP450IICYP52"/>
</dbReference>
<evidence type="ECO:0000256" key="6">
    <source>
        <dbReference type="ARBA" id="ARBA00023004"/>
    </source>
</evidence>
<evidence type="ECO:0000256" key="9">
    <source>
        <dbReference type="RuleBase" id="RU000461"/>
    </source>
</evidence>
<dbReference type="STRING" id="576137.A0A1L7WP43"/>
<gene>
    <name evidence="11" type="ORF">PAC_04423</name>
</gene>
<evidence type="ECO:0000256" key="7">
    <source>
        <dbReference type="ARBA" id="ARBA00023033"/>
    </source>
</evidence>
<feature type="chain" id="PRO_5012996102" evidence="10">
    <location>
        <begin position="24"/>
        <end position="531"/>
    </location>
</feature>
<keyword evidence="4 8" id="KW-0479">Metal-binding</keyword>
<dbReference type="InterPro" id="IPR036396">
    <property type="entry name" value="Cyt_P450_sf"/>
</dbReference>
<proteinExistence type="inferred from homology"/>
<dbReference type="Proteomes" id="UP000184330">
    <property type="component" value="Unassembled WGS sequence"/>
</dbReference>
<reference evidence="11 12" key="1">
    <citation type="submission" date="2016-03" db="EMBL/GenBank/DDBJ databases">
        <authorList>
            <person name="Ploux O."/>
        </authorList>
    </citation>
    <scope>NUCLEOTIDE SEQUENCE [LARGE SCALE GENOMIC DNA]</scope>
    <source>
        <strain evidence="11 12">UAMH 11012</strain>
    </source>
</reference>
<evidence type="ECO:0000256" key="3">
    <source>
        <dbReference type="ARBA" id="ARBA00022617"/>
    </source>
</evidence>
<keyword evidence="12" id="KW-1185">Reference proteome</keyword>
<dbReference type="PRINTS" id="PR00385">
    <property type="entry name" value="P450"/>
</dbReference>
<keyword evidence="5 9" id="KW-0560">Oxidoreductase</keyword>
<evidence type="ECO:0000313" key="12">
    <source>
        <dbReference type="Proteomes" id="UP000184330"/>
    </source>
</evidence>
<name>A0A1L7WP43_9HELO</name>
<dbReference type="GO" id="GO:0016712">
    <property type="term" value="F:oxidoreductase activity, acting on paired donors, with incorporation or reduction of molecular oxygen, reduced flavin or flavoprotein as one donor, and incorporation of one atom of oxygen"/>
    <property type="evidence" value="ECO:0007669"/>
    <property type="project" value="InterPro"/>
</dbReference>
<keyword evidence="7 9" id="KW-0503">Monooxygenase</keyword>
<evidence type="ECO:0000313" key="11">
    <source>
        <dbReference type="EMBL" id="CZR54539.1"/>
    </source>
</evidence>
<dbReference type="PROSITE" id="PS00086">
    <property type="entry name" value="CYTOCHROME_P450"/>
    <property type="match status" value="1"/>
</dbReference>
<feature type="signal peptide" evidence="10">
    <location>
        <begin position="1"/>
        <end position="23"/>
    </location>
</feature>
<dbReference type="Pfam" id="PF00067">
    <property type="entry name" value="p450"/>
    <property type="match status" value="1"/>
</dbReference>
<dbReference type="OrthoDB" id="1470350at2759"/>
<dbReference type="PRINTS" id="PR00464">
    <property type="entry name" value="EP450II"/>
</dbReference>
<evidence type="ECO:0000256" key="10">
    <source>
        <dbReference type="SAM" id="SignalP"/>
    </source>
</evidence>
<dbReference type="SUPFAM" id="SSF48264">
    <property type="entry name" value="Cytochrome P450"/>
    <property type="match status" value="1"/>
</dbReference>
<dbReference type="GO" id="GO:0005506">
    <property type="term" value="F:iron ion binding"/>
    <property type="evidence" value="ECO:0007669"/>
    <property type="project" value="InterPro"/>
</dbReference>
<dbReference type="Gene3D" id="1.10.630.10">
    <property type="entry name" value="Cytochrome P450"/>
    <property type="match status" value="1"/>
</dbReference>
<dbReference type="PANTHER" id="PTHR24287:SF1">
    <property type="entry name" value="P450, PUTATIVE (EUROFUNG)-RELATED"/>
    <property type="match status" value="1"/>
</dbReference>
<dbReference type="InterPro" id="IPR002402">
    <property type="entry name" value="Cyt_P450_E_grp-II"/>
</dbReference>
<dbReference type="AlphaFoldDB" id="A0A1L7WP43"/>